<gene>
    <name evidence="1" type="ORF">ACFPET_22570</name>
</gene>
<dbReference type="RefSeq" id="WP_380625523.1">
    <property type="nucleotide sequence ID" value="NZ_JBHSDK010000061.1"/>
</dbReference>
<evidence type="ECO:0000313" key="2">
    <source>
        <dbReference type="Proteomes" id="UP001595823"/>
    </source>
</evidence>
<comment type="caution">
    <text evidence="1">The sequence shown here is derived from an EMBL/GenBank/DDBJ whole genome shotgun (WGS) entry which is preliminary data.</text>
</comment>
<name>A0ABV8U4C6_9ACTN</name>
<keyword evidence="2" id="KW-1185">Reference proteome</keyword>
<dbReference type="Proteomes" id="UP001595823">
    <property type="component" value="Unassembled WGS sequence"/>
</dbReference>
<evidence type="ECO:0008006" key="3">
    <source>
        <dbReference type="Google" id="ProtNLM"/>
    </source>
</evidence>
<organism evidence="1 2">
    <name type="scientific">Salininema proteolyticum</name>
    <dbReference type="NCBI Taxonomy" id="1607685"/>
    <lineage>
        <taxon>Bacteria</taxon>
        <taxon>Bacillati</taxon>
        <taxon>Actinomycetota</taxon>
        <taxon>Actinomycetes</taxon>
        <taxon>Glycomycetales</taxon>
        <taxon>Glycomycetaceae</taxon>
        <taxon>Salininema</taxon>
    </lineage>
</organism>
<dbReference type="EMBL" id="JBHSDK010000061">
    <property type="protein sequence ID" value="MFC4337981.1"/>
    <property type="molecule type" value="Genomic_DNA"/>
</dbReference>
<accession>A0ABV8U4C6</accession>
<evidence type="ECO:0000313" key="1">
    <source>
        <dbReference type="EMBL" id="MFC4337981.1"/>
    </source>
</evidence>
<proteinExistence type="predicted"/>
<reference evidence="2" key="1">
    <citation type="journal article" date="2019" name="Int. J. Syst. Evol. Microbiol.">
        <title>The Global Catalogue of Microorganisms (GCM) 10K type strain sequencing project: providing services to taxonomists for standard genome sequencing and annotation.</title>
        <authorList>
            <consortium name="The Broad Institute Genomics Platform"/>
            <consortium name="The Broad Institute Genome Sequencing Center for Infectious Disease"/>
            <person name="Wu L."/>
            <person name="Ma J."/>
        </authorList>
    </citation>
    <scope>NUCLEOTIDE SEQUENCE [LARGE SCALE GENOMIC DNA]</scope>
    <source>
        <strain evidence="2">IBRC-M 10908</strain>
    </source>
</reference>
<sequence length="77" mass="8966">MTHDADTVICSARGCHQQAVWMLEWRNPRLHSVDRRKHWATCDSHKDSLSGFLTSRNFPCRILTMDEYIARATETTC</sequence>
<protein>
    <recommendedName>
        <fullName evidence="3">Acetone carboxylase</fullName>
    </recommendedName>
</protein>